<proteinExistence type="predicted"/>
<protein>
    <submittedName>
        <fullName evidence="2">MmcQ/YjbR family DNA-binding protein</fullName>
    </submittedName>
</protein>
<dbReference type="Pfam" id="PF04237">
    <property type="entry name" value="YjbR"/>
    <property type="match status" value="1"/>
</dbReference>
<sequence>MQVAALKRYCAGLPGAGATLHGPPANILVYAVGGKRFAHFKTSAPQRWRFSVKAPAGRFLELTDQPGIQPARWLGRFGWITIVDVRAMPAATLRALVDDSWRSAVAKLPKSRRPVQVPLDDGARAPSRRRPTGAFQD</sequence>
<evidence type="ECO:0000313" key="2">
    <source>
        <dbReference type="EMBL" id="MDH5831733.1"/>
    </source>
</evidence>
<dbReference type="Gene3D" id="3.90.1150.30">
    <property type="match status" value="1"/>
</dbReference>
<dbReference type="Proteomes" id="UP001156831">
    <property type="component" value="Unassembled WGS sequence"/>
</dbReference>
<feature type="region of interest" description="Disordered" evidence="1">
    <location>
        <begin position="111"/>
        <end position="137"/>
    </location>
</feature>
<dbReference type="SUPFAM" id="SSF142906">
    <property type="entry name" value="YjbR-like"/>
    <property type="match status" value="1"/>
</dbReference>
<dbReference type="InterPro" id="IPR007351">
    <property type="entry name" value="YjbR"/>
</dbReference>
<evidence type="ECO:0000256" key="1">
    <source>
        <dbReference type="SAM" id="MobiDB-lite"/>
    </source>
</evidence>
<dbReference type="GO" id="GO:0003677">
    <property type="term" value="F:DNA binding"/>
    <property type="evidence" value="ECO:0007669"/>
    <property type="project" value="UniProtKB-KW"/>
</dbReference>
<reference evidence="2 3" key="1">
    <citation type="submission" date="2023-04" db="EMBL/GenBank/DDBJ databases">
        <title>Luteimonas sp. M1R5S18.</title>
        <authorList>
            <person name="Sun J.-Q."/>
        </authorList>
    </citation>
    <scope>NUCLEOTIDE SEQUENCE [LARGE SCALE GENOMIC DNA]</scope>
    <source>
        <strain evidence="2 3">M1R5S18</strain>
    </source>
</reference>
<keyword evidence="2" id="KW-0238">DNA-binding</keyword>
<dbReference type="EMBL" id="JARXRN010000028">
    <property type="protein sequence ID" value="MDH5831733.1"/>
    <property type="molecule type" value="Genomic_DNA"/>
</dbReference>
<evidence type="ECO:0000313" key="3">
    <source>
        <dbReference type="Proteomes" id="UP001156831"/>
    </source>
</evidence>
<dbReference type="PANTHER" id="PTHR35145">
    <property type="entry name" value="CYTOPLASMIC PROTEIN-RELATED"/>
    <property type="match status" value="1"/>
</dbReference>
<gene>
    <name evidence="2" type="ORF">QFW80_14520</name>
</gene>
<name>A0ABT6JMQ6_9GAMM</name>
<organism evidence="2 3">
    <name type="scientific">Luteimonas rhizosphaericola</name>
    <dbReference type="NCBI Taxonomy" id="3042024"/>
    <lineage>
        <taxon>Bacteria</taxon>
        <taxon>Pseudomonadati</taxon>
        <taxon>Pseudomonadota</taxon>
        <taxon>Gammaproteobacteria</taxon>
        <taxon>Lysobacterales</taxon>
        <taxon>Lysobacteraceae</taxon>
        <taxon>Luteimonas</taxon>
    </lineage>
</organism>
<dbReference type="RefSeq" id="WP_280602694.1">
    <property type="nucleotide sequence ID" value="NZ_JARXRN010000028.1"/>
</dbReference>
<dbReference type="InterPro" id="IPR038056">
    <property type="entry name" value="YjbR-like_sf"/>
</dbReference>
<dbReference type="InterPro" id="IPR058532">
    <property type="entry name" value="YjbR/MT2646/Rv2570-like"/>
</dbReference>
<keyword evidence="3" id="KW-1185">Reference proteome</keyword>
<accession>A0ABT6JMQ6</accession>
<comment type="caution">
    <text evidence="2">The sequence shown here is derived from an EMBL/GenBank/DDBJ whole genome shotgun (WGS) entry which is preliminary data.</text>
</comment>
<dbReference type="PANTHER" id="PTHR35145:SF1">
    <property type="entry name" value="CYTOPLASMIC PROTEIN"/>
    <property type="match status" value="1"/>
</dbReference>